<evidence type="ECO:0000256" key="8">
    <source>
        <dbReference type="SAM" id="Phobius"/>
    </source>
</evidence>
<reference evidence="11" key="1">
    <citation type="submission" date="2025-08" db="UniProtKB">
        <authorList>
            <consortium name="RefSeq"/>
        </authorList>
    </citation>
    <scope>IDENTIFICATION</scope>
    <source>
        <tissue evidence="11">Muscle</tissue>
    </source>
</reference>
<accession>A0ABM1SEJ3</accession>
<keyword evidence="6 8" id="KW-0472">Membrane</keyword>
<dbReference type="PROSITE" id="PS50262">
    <property type="entry name" value="G_PROTEIN_RECEP_F1_2"/>
    <property type="match status" value="1"/>
</dbReference>
<organism evidence="10 11">
    <name type="scientific">Limulus polyphemus</name>
    <name type="common">Atlantic horseshoe crab</name>
    <dbReference type="NCBI Taxonomy" id="6850"/>
    <lineage>
        <taxon>Eukaryota</taxon>
        <taxon>Metazoa</taxon>
        <taxon>Ecdysozoa</taxon>
        <taxon>Arthropoda</taxon>
        <taxon>Chelicerata</taxon>
        <taxon>Merostomata</taxon>
        <taxon>Xiphosura</taxon>
        <taxon>Limulidae</taxon>
        <taxon>Limulus</taxon>
    </lineage>
</organism>
<protein>
    <submittedName>
        <fullName evidence="11">Gonadotropin-releasing hormone II receptor-like</fullName>
    </submittedName>
</protein>
<evidence type="ECO:0000256" key="2">
    <source>
        <dbReference type="ARBA" id="ARBA00010663"/>
    </source>
</evidence>
<dbReference type="InterPro" id="IPR000276">
    <property type="entry name" value="GPCR_Rhodpsn"/>
</dbReference>
<comment type="subcellular location">
    <subcellularLocation>
        <location evidence="1">Cell membrane</location>
        <topology evidence="1">Multi-pass membrane protein</topology>
    </subcellularLocation>
</comment>
<evidence type="ECO:0000256" key="4">
    <source>
        <dbReference type="ARBA" id="ARBA00022692"/>
    </source>
</evidence>
<keyword evidence="4 8" id="KW-0812">Transmembrane</keyword>
<dbReference type="Gene3D" id="1.20.1070.10">
    <property type="entry name" value="Rhodopsin 7-helix transmembrane proteins"/>
    <property type="match status" value="1"/>
</dbReference>
<dbReference type="Proteomes" id="UP000694941">
    <property type="component" value="Unplaced"/>
</dbReference>
<proteinExistence type="inferred from homology"/>
<evidence type="ECO:0000259" key="9">
    <source>
        <dbReference type="PROSITE" id="PS50262"/>
    </source>
</evidence>
<evidence type="ECO:0000256" key="3">
    <source>
        <dbReference type="ARBA" id="ARBA00022475"/>
    </source>
</evidence>
<feature type="transmembrane region" description="Helical" evidence="8">
    <location>
        <begin position="54"/>
        <end position="79"/>
    </location>
</feature>
<dbReference type="InterPro" id="IPR017452">
    <property type="entry name" value="GPCR_Rhodpsn_7TM"/>
</dbReference>
<gene>
    <name evidence="11" type="primary">LOC106459798</name>
</gene>
<sequence length="153" mass="17443">MFVIPLMALIGLYIGTFCTISRKEAIFTETGAGSVMDNVRSNVIRKAKMKALQITVVIVLTFIVFWIPYYMMMVILIFIKPDEVLSNELKVGIFFFGSSTAMVNPLIYGFFHLRKRSLNSHQISNSAGSFRLSNIMTISIKNKSQNRFEVREK</sequence>
<evidence type="ECO:0000313" key="11">
    <source>
        <dbReference type="RefSeq" id="XP_022242048.1"/>
    </source>
</evidence>
<keyword evidence="10" id="KW-1185">Reference proteome</keyword>
<dbReference type="PANTHER" id="PTHR24241">
    <property type="entry name" value="NEUROPEPTIDE RECEPTOR-RELATED G-PROTEIN COUPLED RECEPTOR"/>
    <property type="match status" value="1"/>
</dbReference>
<dbReference type="PANTHER" id="PTHR24241:SF59">
    <property type="entry name" value="ADIPOKINETIC HORMONE RECEPTOR, ISOFORM C"/>
    <property type="match status" value="1"/>
</dbReference>
<comment type="similarity">
    <text evidence="2">Belongs to the G-protein coupled receptor 1 family.</text>
</comment>
<dbReference type="SUPFAM" id="SSF81321">
    <property type="entry name" value="Family A G protein-coupled receptor-like"/>
    <property type="match status" value="1"/>
</dbReference>
<keyword evidence="7" id="KW-0675">Receptor</keyword>
<evidence type="ECO:0000256" key="7">
    <source>
        <dbReference type="ARBA" id="ARBA00023170"/>
    </source>
</evidence>
<dbReference type="PRINTS" id="PR00237">
    <property type="entry name" value="GPCRRHODOPSN"/>
</dbReference>
<keyword evidence="3" id="KW-1003">Cell membrane</keyword>
<evidence type="ECO:0000313" key="10">
    <source>
        <dbReference type="Proteomes" id="UP000694941"/>
    </source>
</evidence>
<dbReference type="GeneID" id="106459798"/>
<dbReference type="Pfam" id="PF00001">
    <property type="entry name" value="7tm_1"/>
    <property type="match status" value="1"/>
</dbReference>
<name>A0ABM1SEJ3_LIMPO</name>
<evidence type="ECO:0000256" key="6">
    <source>
        <dbReference type="ARBA" id="ARBA00023136"/>
    </source>
</evidence>
<keyword evidence="5 8" id="KW-1133">Transmembrane helix</keyword>
<evidence type="ECO:0000256" key="5">
    <source>
        <dbReference type="ARBA" id="ARBA00022989"/>
    </source>
</evidence>
<dbReference type="RefSeq" id="XP_022242048.1">
    <property type="nucleotide sequence ID" value="XM_022386340.1"/>
</dbReference>
<evidence type="ECO:0000256" key="1">
    <source>
        <dbReference type="ARBA" id="ARBA00004651"/>
    </source>
</evidence>
<feature type="transmembrane region" description="Helical" evidence="8">
    <location>
        <begin position="91"/>
        <end position="111"/>
    </location>
</feature>
<feature type="domain" description="G-protein coupled receptors family 1 profile" evidence="9">
    <location>
        <begin position="1"/>
        <end position="108"/>
    </location>
</feature>